<dbReference type="GO" id="GO:0005737">
    <property type="term" value="C:cytoplasm"/>
    <property type="evidence" value="ECO:0007669"/>
    <property type="project" value="InterPro"/>
</dbReference>
<evidence type="ECO:0000313" key="3">
    <source>
        <dbReference type="Proteomes" id="UP001187859"/>
    </source>
</evidence>
<dbReference type="RefSeq" id="WP_011625784.1">
    <property type="nucleotide sequence ID" value="NZ_AP026732.1"/>
</dbReference>
<dbReference type="Gene3D" id="3.40.50.1240">
    <property type="entry name" value="Phosphoglycerate mutase-like"/>
    <property type="match status" value="1"/>
</dbReference>
<dbReference type="Pfam" id="PF00300">
    <property type="entry name" value="His_Phos_1"/>
    <property type="match status" value="1"/>
</dbReference>
<dbReference type="AlphaFoldDB" id="A0A1E3V2G0"/>
<name>A0A1E3V2G0_9GAMM</name>
<dbReference type="InterPro" id="IPR013078">
    <property type="entry name" value="His_Pase_superF_clade-1"/>
</dbReference>
<proteinExistence type="predicted"/>
<dbReference type="InterPro" id="IPR029033">
    <property type="entry name" value="His_PPase_superfam"/>
</dbReference>
<dbReference type="InterPro" id="IPR051021">
    <property type="entry name" value="Mito_Ser/Thr_phosphatase"/>
</dbReference>
<evidence type="ECO:0000313" key="2">
    <source>
        <dbReference type="EMBL" id="MDV5390849.1"/>
    </source>
</evidence>
<dbReference type="PANTHER" id="PTHR20935">
    <property type="entry name" value="PHOSPHOGLYCERATE MUTASE-RELATED"/>
    <property type="match status" value="1"/>
</dbReference>
<keyword evidence="1" id="KW-0378">Hydrolase</keyword>
<dbReference type="Proteomes" id="UP001187859">
    <property type="component" value="Unassembled WGS sequence"/>
</dbReference>
<sequence>MQLFLMRHGDAGFNAQSDRDRTLTDLGRHHTVLMSNWLARSVSDFDLVLVSPYLRAQQTWQELSQHFPEPRKWLVVDDLVPSGDPANVAALIVAYAELYKADKVLVISHMPLLGYLVSELVAGVEPPLFATSGITLIDKHAEQACIVWQHAPHSIS</sequence>
<dbReference type="SUPFAM" id="SSF53254">
    <property type="entry name" value="Phosphoglycerate mutase-like"/>
    <property type="match status" value="1"/>
</dbReference>
<organism evidence="2 3">
    <name type="scientific">Shewanella xiamenensis</name>
    <dbReference type="NCBI Taxonomy" id="332186"/>
    <lineage>
        <taxon>Bacteria</taxon>
        <taxon>Pseudomonadati</taxon>
        <taxon>Pseudomonadota</taxon>
        <taxon>Gammaproteobacteria</taxon>
        <taxon>Alteromonadales</taxon>
        <taxon>Shewanellaceae</taxon>
        <taxon>Shewanella</taxon>
    </lineage>
</organism>
<accession>A0A1E3V2G0</accession>
<reference evidence="2" key="1">
    <citation type="submission" date="2023-05" db="EMBL/GenBank/DDBJ databases">
        <title>Colonisation of extended spectrum b-lactamase- and carbapenemase-producing bacteria on hospital surfaces from low- and middle-income countries.</title>
        <authorList>
            <person name="Nieto-Rosado M."/>
            <person name="Sands K."/>
            <person name="Iregbu K."/>
            <person name="Zahra R."/>
            <person name="Mazarati J.B."/>
            <person name="Mehtar S."/>
            <person name="Barnards-Group B."/>
            <person name="Walsh T.R."/>
        </authorList>
    </citation>
    <scope>NUCLEOTIDE SEQUENCE</scope>
    <source>
        <strain evidence="2">PP-E493</strain>
    </source>
</reference>
<evidence type="ECO:0000256" key="1">
    <source>
        <dbReference type="ARBA" id="ARBA00022801"/>
    </source>
</evidence>
<dbReference type="EMBL" id="JASGOQ010000001">
    <property type="protein sequence ID" value="MDV5390849.1"/>
    <property type="molecule type" value="Genomic_DNA"/>
</dbReference>
<dbReference type="CDD" id="cd07067">
    <property type="entry name" value="HP_PGM_like"/>
    <property type="match status" value="1"/>
</dbReference>
<comment type="caution">
    <text evidence="2">The sequence shown here is derived from an EMBL/GenBank/DDBJ whole genome shotgun (WGS) entry which is preliminary data.</text>
</comment>
<dbReference type="InterPro" id="IPR004449">
    <property type="entry name" value="SixA"/>
</dbReference>
<dbReference type="OrthoDB" id="92610at2"/>
<gene>
    <name evidence="2" type="primary">sixA</name>
    <name evidence="2" type="ORF">QM089_11395</name>
</gene>
<dbReference type="GO" id="GO:0101006">
    <property type="term" value="F:protein histidine phosphatase activity"/>
    <property type="evidence" value="ECO:0007669"/>
    <property type="project" value="InterPro"/>
</dbReference>
<protein>
    <submittedName>
        <fullName evidence="2">Phosphohistidine phosphatase SixA</fullName>
    </submittedName>
</protein>
<dbReference type="NCBIfam" id="TIGR00249">
    <property type="entry name" value="sixA"/>
    <property type="match status" value="1"/>
</dbReference>
<dbReference type="SMART" id="SM00855">
    <property type="entry name" value="PGAM"/>
    <property type="match status" value="1"/>
</dbReference>